<name>A0A562QYJ7_9BURK</name>
<proteinExistence type="predicted"/>
<organism evidence="3 4">
    <name type="scientific">Pseudoduganella lurida</name>
    <dbReference type="NCBI Taxonomy" id="1036180"/>
    <lineage>
        <taxon>Bacteria</taxon>
        <taxon>Pseudomonadati</taxon>
        <taxon>Pseudomonadota</taxon>
        <taxon>Betaproteobacteria</taxon>
        <taxon>Burkholderiales</taxon>
        <taxon>Oxalobacteraceae</taxon>
        <taxon>Telluria group</taxon>
        <taxon>Pseudoduganella</taxon>
    </lineage>
</organism>
<dbReference type="AlphaFoldDB" id="A0A562QYJ7"/>
<comment type="caution">
    <text evidence="3">The sequence shown here is derived from an EMBL/GenBank/DDBJ whole genome shotgun (WGS) entry which is preliminary data.</text>
</comment>
<feature type="transmembrane region" description="Helical" evidence="2">
    <location>
        <begin position="68"/>
        <end position="86"/>
    </location>
</feature>
<dbReference type="OrthoDB" id="8595329at2"/>
<protein>
    <submittedName>
        <fullName evidence="3">Uncharacterized protein</fullName>
    </submittedName>
</protein>
<evidence type="ECO:0000256" key="2">
    <source>
        <dbReference type="SAM" id="Phobius"/>
    </source>
</evidence>
<evidence type="ECO:0000256" key="1">
    <source>
        <dbReference type="SAM" id="MobiDB-lite"/>
    </source>
</evidence>
<accession>A0A562QYJ7</accession>
<dbReference type="RefSeq" id="WP_145652192.1">
    <property type="nucleotide sequence ID" value="NZ_VLLB01000010.1"/>
</dbReference>
<keyword evidence="2" id="KW-0472">Membrane</keyword>
<gene>
    <name evidence="3" type="ORF">IP91_04500</name>
</gene>
<reference evidence="3 4" key="1">
    <citation type="journal article" date="2015" name="Stand. Genomic Sci.">
        <title>Genomic Encyclopedia of Bacterial and Archaeal Type Strains, Phase III: the genomes of soil and plant-associated and newly described type strains.</title>
        <authorList>
            <person name="Whitman W.B."/>
            <person name="Woyke T."/>
            <person name="Klenk H.P."/>
            <person name="Zhou Y."/>
            <person name="Lilburn T.G."/>
            <person name="Beck B.J."/>
            <person name="De Vos P."/>
            <person name="Vandamme P."/>
            <person name="Eisen J.A."/>
            <person name="Garrity G."/>
            <person name="Hugenholtz P."/>
            <person name="Kyrpides N.C."/>
        </authorList>
    </citation>
    <scope>NUCLEOTIDE SEQUENCE [LARGE SCALE GENOMIC DNA]</scope>
    <source>
        <strain evidence="3 4">CGMCC 1.10822</strain>
    </source>
</reference>
<sequence>MTNEQQSSSPSEPERTGTAEPRLTSGQLWYRFLFFDWLFRDVNAARDLFERHAARQHNQRMSRYLPVYLRRWSVLTVFDFGLGLLFERVIQATLLSAWFFTWSCVTFTGMVVITVAWLFLASARMP</sequence>
<dbReference type="Proteomes" id="UP000318431">
    <property type="component" value="Unassembled WGS sequence"/>
</dbReference>
<keyword evidence="4" id="KW-1185">Reference proteome</keyword>
<dbReference type="EMBL" id="VLLB01000010">
    <property type="protein sequence ID" value="TWI61901.1"/>
    <property type="molecule type" value="Genomic_DNA"/>
</dbReference>
<feature type="transmembrane region" description="Helical" evidence="2">
    <location>
        <begin position="98"/>
        <end position="120"/>
    </location>
</feature>
<keyword evidence="2" id="KW-1133">Transmembrane helix</keyword>
<feature type="region of interest" description="Disordered" evidence="1">
    <location>
        <begin position="1"/>
        <end position="20"/>
    </location>
</feature>
<evidence type="ECO:0000313" key="3">
    <source>
        <dbReference type="EMBL" id="TWI61901.1"/>
    </source>
</evidence>
<feature type="compositionally biased region" description="Low complexity" evidence="1">
    <location>
        <begin position="1"/>
        <end position="11"/>
    </location>
</feature>
<evidence type="ECO:0000313" key="4">
    <source>
        <dbReference type="Proteomes" id="UP000318431"/>
    </source>
</evidence>
<keyword evidence="2" id="KW-0812">Transmembrane</keyword>